<evidence type="ECO:0000256" key="2">
    <source>
        <dbReference type="ARBA" id="ARBA00022840"/>
    </source>
</evidence>
<keyword evidence="2" id="KW-0067">ATP-binding</keyword>
<evidence type="ECO:0000313" key="4">
    <source>
        <dbReference type="EMBL" id="STM20735.1"/>
    </source>
</evidence>
<dbReference type="InterPro" id="IPR050130">
    <property type="entry name" value="ClpA_ClpB"/>
</dbReference>
<dbReference type="InterPro" id="IPR027417">
    <property type="entry name" value="P-loop_NTPase"/>
</dbReference>
<name>A0A377DJS9_ECOLX</name>
<accession>A0A377DJS9</accession>
<dbReference type="GO" id="GO:0005737">
    <property type="term" value="C:cytoplasm"/>
    <property type="evidence" value="ECO:0007669"/>
    <property type="project" value="TreeGrafter"/>
</dbReference>
<dbReference type="SUPFAM" id="SSF52540">
    <property type="entry name" value="P-loop containing nucleoside triphosphate hydrolases"/>
    <property type="match status" value="1"/>
</dbReference>
<organism evidence="4 5">
    <name type="scientific">Escherichia coli</name>
    <dbReference type="NCBI Taxonomy" id="562"/>
    <lineage>
        <taxon>Bacteria</taxon>
        <taxon>Pseudomonadati</taxon>
        <taxon>Pseudomonadota</taxon>
        <taxon>Gammaproteobacteria</taxon>
        <taxon>Enterobacterales</taxon>
        <taxon>Enterobacteriaceae</taxon>
        <taxon>Escherichia</taxon>
    </lineage>
</organism>
<protein>
    <submittedName>
        <fullName evidence="4">ATP-dependent chaperone protein ClpB</fullName>
    </submittedName>
</protein>
<dbReference type="GO" id="GO:0005524">
    <property type="term" value="F:ATP binding"/>
    <property type="evidence" value="ECO:0007669"/>
    <property type="project" value="UniProtKB-KW"/>
</dbReference>
<keyword evidence="1" id="KW-0547">Nucleotide-binding</keyword>
<dbReference type="CDD" id="cd00009">
    <property type="entry name" value="AAA"/>
    <property type="match status" value="1"/>
</dbReference>
<sequence>MVVGEAGVGKSALIEGLALRIVAGQVPDKLKNTDIMTLDLGALQAGASVKGEFEKRFKGLMAEVISSPVPVILFIDEAHTLIGAGNQQGGLDISNLLNRRWRAASWKTIAATTWSEYKKYFEKDAPCRAASSW</sequence>
<dbReference type="InterPro" id="IPR003959">
    <property type="entry name" value="ATPase_AAA_core"/>
</dbReference>
<dbReference type="Gene3D" id="3.40.50.300">
    <property type="entry name" value="P-loop containing nucleotide triphosphate hydrolases"/>
    <property type="match status" value="1"/>
</dbReference>
<dbReference type="AlphaFoldDB" id="A0A377DJS9"/>
<reference evidence="4 5" key="1">
    <citation type="submission" date="2018-06" db="EMBL/GenBank/DDBJ databases">
        <authorList>
            <consortium name="Pathogen Informatics"/>
            <person name="Doyle S."/>
        </authorList>
    </citation>
    <scope>NUCLEOTIDE SEQUENCE [LARGE SCALE GENOMIC DNA]</scope>
    <source>
        <strain evidence="4 5">NCTC9962</strain>
    </source>
</reference>
<evidence type="ECO:0000313" key="5">
    <source>
        <dbReference type="Proteomes" id="UP000254052"/>
    </source>
</evidence>
<dbReference type="GO" id="GO:0016887">
    <property type="term" value="F:ATP hydrolysis activity"/>
    <property type="evidence" value="ECO:0007669"/>
    <property type="project" value="InterPro"/>
</dbReference>
<dbReference type="PANTHER" id="PTHR11638">
    <property type="entry name" value="ATP-DEPENDENT CLP PROTEASE"/>
    <property type="match status" value="1"/>
</dbReference>
<dbReference type="Pfam" id="PF00004">
    <property type="entry name" value="AAA"/>
    <property type="match status" value="1"/>
</dbReference>
<dbReference type="PANTHER" id="PTHR11638:SF182">
    <property type="entry name" value="CLP ATPASE"/>
    <property type="match status" value="1"/>
</dbReference>
<proteinExistence type="predicted"/>
<evidence type="ECO:0000256" key="1">
    <source>
        <dbReference type="ARBA" id="ARBA00022741"/>
    </source>
</evidence>
<gene>
    <name evidence="4" type="primary">clpV1_2</name>
    <name evidence="4" type="ORF">NCTC9962_07342</name>
</gene>
<dbReference type="GO" id="GO:0034605">
    <property type="term" value="P:cellular response to heat"/>
    <property type="evidence" value="ECO:0007669"/>
    <property type="project" value="TreeGrafter"/>
</dbReference>
<dbReference type="EMBL" id="UGED01000023">
    <property type="protein sequence ID" value="STM20735.1"/>
    <property type="molecule type" value="Genomic_DNA"/>
</dbReference>
<evidence type="ECO:0000259" key="3">
    <source>
        <dbReference type="Pfam" id="PF00004"/>
    </source>
</evidence>
<dbReference type="Proteomes" id="UP000254052">
    <property type="component" value="Unassembled WGS sequence"/>
</dbReference>
<feature type="domain" description="ATPase AAA-type core" evidence="3">
    <location>
        <begin position="2"/>
        <end position="100"/>
    </location>
</feature>